<dbReference type="InterPro" id="IPR036890">
    <property type="entry name" value="HATPase_C_sf"/>
</dbReference>
<gene>
    <name evidence="2" type="ORF">GCM10008906_20830</name>
</gene>
<evidence type="ECO:0000313" key="2">
    <source>
        <dbReference type="EMBL" id="GAA0740600.1"/>
    </source>
</evidence>
<name>A0ABP3UQL1_9CLOT</name>
<dbReference type="RefSeq" id="WP_343761442.1">
    <property type="nucleotide sequence ID" value="NZ_BAAACG010000009.1"/>
</dbReference>
<protein>
    <submittedName>
        <fullName evidence="2">Uncharacterized protein</fullName>
    </submittedName>
</protein>
<evidence type="ECO:0000313" key="3">
    <source>
        <dbReference type="Proteomes" id="UP001501510"/>
    </source>
</evidence>
<organism evidence="2 3">
    <name type="scientific">Clostridium oceanicum</name>
    <dbReference type="NCBI Taxonomy" id="1543"/>
    <lineage>
        <taxon>Bacteria</taxon>
        <taxon>Bacillati</taxon>
        <taxon>Bacillota</taxon>
        <taxon>Clostridia</taxon>
        <taxon>Eubacteriales</taxon>
        <taxon>Clostridiaceae</taxon>
        <taxon>Clostridium</taxon>
    </lineage>
</organism>
<keyword evidence="3" id="KW-1185">Reference proteome</keyword>
<dbReference type="Proteomes" id="UP001501510">
    <property type="component" value="Unassembled WGS sequence"/>
</dbReference>
<reference evidence="3" key="1">
    <citation type="journal article" date="2019" name="Int. J. Syst. Evol. Microbiol.">
        <title>The Global Catalogue of Microorganisms (GCM) 10K type strain sequencing project: providing services to taxonomists for standard genome sequencing and annotation.</title>
        <authorList>
            <consortium name="The Broad Institute Genomics Platform"/>
            <consortium name="The Broad Institute Genome Sequencing Center for Infectious Disease"/>
            <person name="Wu L."/>
            <person name="Ma J."/>
        </authorList>
    </citation>
    <scope>NUCLEOTIDE SEQUENCE [LARGE SCALE GENOMIC DNA]</scope>
    <source>
        <strain evidence="3">JCM 1407</strain>
    </source>
</reference>
<sequence length="363" mass="43045">MDINYDIYDVVLICDFKGKILKIRKDNMNFKRFPIKGQNIIDSVQKGNESKYMKFFYGILSNYRLYKYEIKLVLDEKSENLYFTGSKINDNSIIILMNKEKEKVEENREQINHIKKEVICKNNPNDKIVSEDFLKTNKRIKALKNSLINKEEEVNFLNKKVDSYTNILEEVLLFLETIKFYEEYFISESYNSKGLKDDSLLKYIYKLNEEKISLINGNNSELLDSEEEKNIDFKELLDKVIELNHTIIEDKSIVVTLKCGVYYIKVPQKRFTFILNYIIINSIKNCENKDKIDLKVDAFEENLILSIKFKHNNSQLVEFNEDDMEYVRKILQKYNCNMWLASEGKAYLGIYMVFPCSTHVVEK</sequence>
<dbReference type="EMBL" id="BAAACG010000009">
    <property type="protein sequence ID" value="GAA0740600.1"/>
    <property type="molecule type" value="Genomic_DNA"/>
</dbReference>
<accession>A0ABP3UQL1</accession>
<proteinExistence type="predicted"/>
<feature type="coiled-coil region" evidence="1">
    <location>
        <begin position="97"/>
        <end position="167"/>
    </location>
</feature>
<dbReference type="SUPFAM" id="SSF55874">
    <property type="entry name" value="ATPase domain of HSP90 chaperone/DNA topoisomerase II/histidine kinase"/>
    <property type="match status" value="1"/>
</dbReference>
<comment type="caution">
    <text evidence="2">The sequence shown here is derived from an EMBL/GenBank/DDBJ whole genome shotgun (WGS) entry which is preliminary data.</text>
</comment>
<evidence type="ECO:0000256" key="1">
    <source>
        <dbReference type="SAM" id="Coils"/>
    </source>
</evidence>
<keyword evidence="1" id="KW-0175">Coiled coil</keyword>
<dbReference type="Gene3D" id="3.30.565.10">
    <property type="entry name" value="Histidine kinase-like ATPase, C-terminal domain"/>
    <property type="match status" value="1"/>
</dbReference>